<sequence>MDKVPLKTILFLLLLPLLSLAQQGIVKGVLTTETDGLPLPGASIIVKGTAKGVQTDFDGNYSITCNVGDVLVVNYVAMTPREIKVTPAMFGVEQRLFVERIPVKTIESDAYSKALKSVKKTSFNIPDIENSKHTFNDNGTYNQFQRIKGIEIKPENVNLTYFDPDIYFEVGVNSTLSFQFVKDNNLPELQNKFSQGATQNGALTFLGPETSNVFSYGPSLTILEFDGTNYSFDSNGQLVSLGSGNGNSANAYNNTLFNTTINTSNNIFFNVETNKWMANIDYITKNSDDIFGRNRSKTDDIMLSYKTTKYENKKLNWNTFVKYGKRNNNQPNINGFINNLLLNSWVTPTSFSNSQGSILADNTQRSFSPSNYNNPEWLLNNNRNYDANDLFVVSLQNDIEPFDDFKIKSHINFKTTENEQNFGLITNTVGFEDGYLSNKNIEKNTFNGTLVLDYEKQFGDIELKLNSVTNYSHDNLKYTFKESEGFGDFSFSNPAISTTIENQLHKNSVSLKQYLSLSYSKGLEVSFNTDSYLSSIQGNKWFLPTSRLSFELLDVLDIYDFRYITFFVSNASGINEMPLFYTNQSHNSLTLSPSESLNYTSNIDLFANESIKFEEKQDYNFSTQIGFNVFNINWNFEATYFDSKTEGSVFPVLENNTFQLKNIADINNTGFELELEASNYYNKLKWNANINFFTNNTEVLKLYDSEERVAIAGFNSISKNLIVGQPAGIIVGSAYARDEQNNMVIDSNGYPMVDAQQQIIGDPTPDFTFGFYNSLEWNNFKFNFTLNYQKGGDVWNGTQNVLNYFGTSQQSADQRPITNYVFNGVTQQGNPNTTIVDFYNPENGIENNRFVRYGFEGVAEDAIEDASFFNLKTIQVSYDFGKDNDSFFRQFEIGFYANNLFTFTKYRGASPQSSLFDTNSGNNLNFFNTPLITEVGFKAQLKI</sequence>
<protein>
    <submittedName>
        <fullName evidence="1">Carboxypeptidase-like regulatory domain-containing protein</fullName>
    </submittedName>
</protein>
<keyword evidence="2" id="KW-1185">Reference proteome</keyword>
<dbReference type="EMBL" id="JABRWQ010000001">
    <property type="protein sequence ID" value="NRD22274.1"/>
    <property type="molecule type" value="Genomic_DNA"/>
</dbReference>
<dbReference type="SUPFAM" id="SSF49464">
    <property type="entry name" value="Carboxypeptidase regulatory domain-like"/>
    <property type="match status" value="1"/>
</dbReference>
<organism evidence="1 2">
    <name type="scientific">Winogradskyella litoriviva</name>
    <dbReference type="NCBI Taxonomy" id="1220182"/>
    <lineage>
        <taxon>Bacteria</taxon>
        <taxon>Pseudomonadati</taxon>
        <taxon>Bacteroidota</taxon>
        <taxon>Flavobacteriia</taxon>
        <taxon>Flavobacteriales</taxon>
        <taxon>Flavobacteriaceae</taxon>
        <taxon>Winogradskyella</taxon>
    </lineage>
</organism>
<evidence type="ECO:0000313" key="1">
    <source>
        <dbReference type="EMBL" id="NRD22274.1"/>
    </source>
</evidence>
<comment type="caution">
    <text evidence="1">The sequence shown here is derived from an EMBL/GenBank/DDBJ whole genome shotgun (WGS) entry which is preliminary data.</text>
</comment>
<dbReference type="RefSeq" id="WP_173299912.1">
    <property type="nucleotide sequence ID" value="NZ_JABRWQ010000001.1"/>
</dbReference>
<gene>
    <name evidence="1" type="ORF">HNV10_03415</name>
</gene>
<dbReference type="Pfam" id="PF13715">
    <property type="entry name" value="CarbopepD_reg_2"/>
    <property type="match status" value="1"/>
</dbReference>
<dbReference type="InterPro" id="IPR008969">
    <property type="entry name" value="CarboxyPept-like_regulatory"/>
</dbReference>
<dbReference type="Proteomes" id="UP000805085">
    <property type="component" value="Unassembled WGS sequence"/>
</dbReference>
<name>A0ABX2E1B2_9FLAO</name>
<proteinExistence type="predicted"/>
<dbReference type="Gene3D" id="2.60.40.1120">
    <property type="entry name" value="Carboxypeptidase-like, regulatory domain"/>
    <property type="match status" value="1"/>
</dbReference>
<accession>A0ABX2E1B2</accession>
<reference evidence="1 2" key="1">
    <citation type="journal article" date="2015" name="Int. J. Syst. Evol. Microbiol.">
        <title>Winogradskyella litoriviva sp. nov., isolated from coastal seawater.</title>
        <authorList>
            <person name="Nedashkovskaya O.I."/>
            <person name="Kukhlevskiy A.D."/>
            <person name="Zhukova N.V."/>
            <person name="Kim S.J."/>
            <person name="Rhee S.K."/>
            <person name="Mikhailov V.V."/>
        </authorList>
    </citation>
    <scope>NUCLEOTIDE SEQUENCE [LARGE SCALE GENOMIC DNA]</scope>
    <source>
        <strain evidence="1 2">KMM6491</strain>
    </source>
</reference>
<dbReference type="SUPFAM" id="SSF56935">
    <property type="entry name" value="Porins"/>
    <property type="match status" value="1"/>
</dbReference>
<evidence type="ECO:0000313" key="2">
    <source>
        <dbReference type="Proteomes" id="UP000805085"/>
    </source>
</evidence>